<dbReference type="Gene3D" id="1.20.1260.80">
    <property type="match status" value="1"/>
</dbReference>
<accession>A0ABS4FYD3</accession>
<keyword evidence="3" id="KW-1185">Reference proteome</keyword>
<comment type="caution">
    <text evidence="2">The sequence shown here is derived from an EMBL/GenBank/DDBJ whole genome shotgun (WGS) entry which is preliminary data.</text>
</comment>
<evidence type="ECO:0000313" key="2">
    <source>
        <dbReference type="EMBL" id="MBP1907484.1"/>
    </source>
</evidence>
<gene>
    <name evidence="2" type="ORF">J2Z32_004159</name>
</gene>
<protein>
    <submittedName>
        <fullName evidence="2">Nucleic acid-binding Zn-ribbon protein</fullName>
    </submittedName>
</protein>
<sequence>MSDQKLELILQAIKQVQVQVGGLSAEVSILSERIDSLDQRMDKIEVRIDSLDQRMDKFEIRLDKLDQRMDKFETRMDSLDQRMDKFETRMDKFEEDMTEIKVLVSDIPFIKQAVLETQEHVKRLDERQQCFEKETKSTLNTHSISIDILNQRQLQLEATVQALQEG</sequence>
<feature type="coiled-coil region" evidence="1">
    <location>
        <begin position="27"/>
        <end position="103"/>
    </location>
</feature>
<organism evidence="2 3">
    <name type="scientific">Paenibacillus turicensis</name>
    <dbReference type="NCBI Taxonomy" id="160487"/>
    <lineage>
        <taxon>Bacteria</taxon>
        <taxon>Bacillati</taxon>
        <taxon>Bacillota</taxon>
        <taxon>Bacilli</taxon>
        <taxon>Bacillales</taxon>
        <taxon>Paenibacillaceae</taxon>
        <taxon>Paenibacillus</taxon>
    </lineage>
</organism>
<reference evidence="2 3" key="1">
    <citation type="submission" date="2021-03" db="EMBL/GenBank/DDBJ databases">
        <title>Genomic Encyclopedia of Type Strains, Phase IV (KMG-IV): sequencing the most valuable type-strain genomes for metagenomic binning, comparative biology and taxonomic classification.</title>
        <authorList>
            <person name="Goeker M."/>
        </authorList>
    </citation>
    <scope>NUCLEOTIDE SEQUENCE [LARGE SCALE GENOMIC DNA]</scope>
    <source>
        <strain evidence="2 3">DSM 14349</strain>
    </source>
</reference>
<dbReference type="EMBL" id="JAGGKG010000027">
    <property type="protein sequence ID" value="MBP1907484.1"/>
    <property type="molecule type" value="Genomic_DNA"/>
</dbReference>
<keyword evidence="1" id="KW-0175">Coiled coil</keyword>
<dbReference type="Proteomes" id="UP001519272">
    <property type="component" value="Unassembled WGS sequence"/>
</dbReference>
<evidence type="ECO:0000313" key="3">
    <source>
        <dbReference type="Proteomes" id="UP001519272"/>
    </source>
</evidence>
<dbReference type="SUPFAM" id="SSF57997">
    <property type="entry name" value="Tropomyosin"/>
    <property type="match status" value="1"/>
</dbReference>
<name>A0ABS4FYD3_9BACL</name>
<proteinExistence type="predicted"/>
<evidence type="ECO:0000256" key="1">
    <source>
        <dbReference type="SAM" id="Coils"/>
    </source>
</evidence>
<dbReference type="Gene3D" id="1.20.1270.70">
    <property type="entry name" value="Designed single chain three-helix bundle"/>
    <property type="match status" value="1"/>
</dbReference>
<dbReference type="RefSeq" id="WP_210091063.1">
    <property type="nucleotide sequence ID" value="NZ_JAGGKG010000027.1"/>
</dbReference>